<dbReference type="SUPFAM" id="SSF53795">
    <property type="entry name" value="PEP carboxykinase-like"/>
    <property type="match status" value="1"/>
</dbReference>
<reference evidence="1 2" key="2">
    <citation type="submission" date="2011-11" db="EMBL/GenBank/DDBJ databases">
        <authorList>
            <consortium name="US DOE Joint Genome Institute"/>
            <person name="Lucas S."/>
            <person name="Han J."/>
            <person name="Lapidus A."/>
            <person name="Cheng J.-F."/>
            <person name="Goodwin L."/>
            <person name="Pitluck S."/>
            <person name="Peters L."/>
            <person name="Ovchinnikova G."/>
            <person name="Zhang X."/>
            <person name="Detter J.C."/>
            <person name="Han C."/>
            <person name="Tapia R."/>
            <person name="Land M."/>
            <person name="Hauser L."/>
            <person name="Kyrpides N."/>
            <person name="Ivanova N."/>
            <person name="Pagani I."/>
            <person name="Vogl K."/>
            <person name="Liu Z."/>
            <person name="Overmann J."/>
            <person name="Frigaard N.-U."/>
            <person name="Bryant D."/>
            <person name="Woyke T."/>
        </authorList>
    </citation>
    <scope>NUCLEOTIDE SEQUENCE [LARGE SCALE GENOMIC DNA]</scope>
    <source>
        <strain evidence="1 2">970</strain>
    </source>
</reference>
<dbReference type="RefSeq" id="WP_009147870.1">
    <property type="nucleotide sequence ID" value="NZ_CP121471.1"/>
</dbReference>
<dbReference type="Proteomes" id="UP000002964">
    <property type="component" value="Unassembled WGS sequence"/>
</dbReference>
<keyword evidence="1" id="KW-0808">Transferase</keyword>
<dbReference type="AlphaFoldDB" id="H8Z0I3"/>
<accession>H8Z0I3</accession>
<protein>
    <submittedName>
        <fullName evidence="1">Phosphoenolpyruvate carboxykinase</fullName>
    </submittedName>
</protein>
<keyword evidence="2" id="KW-1185">Reference proteome</keyword>
<keyword evidence="1" id="KW-0418">Kinase</keyword>
<dbReference type="InterPro" id="IPR027417">
    <property type="entry name" value="P-loop_NTPase"/>
</dbReference>
<sequence length="349" mass="39906">MSEFQYCFYGQLNLVLNSGGHAGYEKYFNNEYQLISQSNNLNPSAPLIKVGIVRELPPPSDHEIRTIKDRRKLFSFSYVIRGIDTDEVEIYFCQHFMDKLYINAVAVFLQAQVLEPLMYYKLLQRGVLLMHAAGVTDGKAGYLFPAHGGTGKTTLSIALLAHGFKLLGDDLLFIDTNKGVVHPYPRPLHLFTYNINSLQNASVPFHYRTAIYFKNIIRYCLKLLYRTEFLISTRVHAQEIFSDDPFGSSVPYRSIGFLVKEGPTHSCVEIDSNNVEMLTSEILHSADLNESLYILLKSSPLQSRVVTRERQLVDKLLRQFPHISYINTRAMALDQLVPSLVECLRERQQ</sequence>
<proteinExistence type="predicted"/>
<reference evidence="2" key="1">
    <citation type="submission" date="2011-06" db="EMBL/GenBank/DDBJ databases">
        <authorList>
            <consortium name="US DOE Joint Genome Institute (JGI-PGF)"/>
            <person name="Lucas S."/>
            <person name="Han J."/>
            <person name="Lapidus A."/>
            <person name="Cheng J.-F."/>
            <person name="Goodwin L."/>
            <person name="Pitluck S."/>
            <person name="Peters L."/>
            <person name="Land M.L."/>
            <person name="Hauser L."/>
            <person name="Vogl K."/>
            <person name="Liu Z."/>
            <person name="Overmann J."/>
            <person name="Frigaard N.-U."/>
            <person name="Bryant D.A."/>
            <person name="Woyke T.J."/>
        </authorList>
    </citation>
    <scope>NUCLEOTIDE SEQUENCE [LARGE SCALE GENOMIC DNA]</scope>
    <source>
        <strain evidence="2">970</strain>
    </source>
</reference>
<evidence type="ECO:0000313" key="1">
    <source>
        <dbReference type="EMBL" id="EIC21284.1"/>
    </source>
</evidence>
<dbReference type="eggNOG" id="COG1493">
    <property type="taxonomic scope" value="Bacteria"/>
</dbReference>
<dbReference type="Gene3D" id="3.40.50.300">
    <property type="entry name" value="P-loop containing nucleotide triphosphate hydrolases"/>
    <property type="match status" value="1"/>
</dbReference>
<dbReference type="GO" id="GO:0016301">
    <property type="term" value="F:kinase activity"/>
    <property type="evidence" value="ECO:0007669"/>
    <property type="project" value="UniProtKB-KW"/>
</dbReference>
<dbReference type="OrthoDB" id="4544211at2"/>
<dbReference type="STRING" id="631362.Thi970DRAFT_01482"/>
<dbReference type="HOGENOM" id="CLU_794401_0_0_6"/>
<evidence type="ECO:0000313" key="2">
    <source>
        <dbReference type="Proteomes" id="UP000002964"/>
    </source>
</evidence>
<keyword evidence="1" id="KW-0670">Pyruvate</keyword>
<organism evidence="1 2">
    <name type="scientific">Thiorhodovibrio frisius</name>
    <dbReference type="NCBI Taxonomy" id="631362"/>
    <lineage>
        <taxon>Bacteria</taxon>
        <taxon>Pseudomonadati</taxon>
        <taxon>Pseudomonadota</taxon>
        <taxon>Gammaproteobacteria</taxon>
        <taxon>Chromatiales</taxon>
        <taxon>Chromatiaceae</taxon>
        <taxon>Thiorhodovibrio</taxon>
    </lineage>
</organism>
<gene>
    <name evidence="1" type="ORF">Thi970DRAFT_01482</name>
</gene>
<name>H8Z0I3_9GAMM</name>
<dbReference type="EMBL" id="JH603169">
    <property type="protein sequence ID" value="EIC21284.1"/>
    <property type="molecule type" value="Genomic_DNA"/>
</dbReference>